<dbReference type="EMBL" id="DXHV01000077">
    <property type="protein sequence ID" value="HIW01332.1"/>
    <property type="molecule type" value="Genomic_DNA"/>
</dbReference>
<keyword evidence="9 13" id="KW-0066">ATP synthesis</keyword>
<keyword evidence="8 13" id="KW-0472">Membrane</keyword>
<evidence type="ECO:0000256" key="6">
    <source>
        <dbReference type="ARBA" id="ARBA00022989"/>
    </source>
</evidence>
<name>A0A9D1PX12_9BACT</name>
<dbReference type="InterPro" id="IPR002146">
    <property type="entry name" value="ATP_synth_b/b'su_bac/chlpt"/>
</dbReference>
<comment type="subcellular location">
    <subcellularLocation>
        <location evidence="13">Cell membrane</location>
        <topology evidence="13">Single-pass membrane protein</topology>
    </subcellularLocation>
    <subcellularLocation>
        <location evidence="12">Endomembrane system</location>
        <topology evidence="12">Single-pass membrane protein</topology>
    </subcellularLocation>
</comment>
<keyword evidence="13" id="KW-1003">Cell membrane</keyword>
<comment type="caution">
    <text evidence="16">The sequence shown here is derived from an EMBL/GenBank/DDBJ whole genome shotgun (WGS) entry which is preliminary data.</text>
</comment>
<dbReference type="GO" id="GO:0046961">
    <property type="term" value="F:proton-transporting ATPase activity, rotational mechanism"/>
    <property type="evidence" value="ECO:0007669"/>
    <property type="project" value="TreeGrafter"/>
</dbReference>
<evidence type="ECO:0000256" key="1">
    <source>
        <dbReference type="ARBA" id="ARBA00005513"/>
    </source>
</evidence>
<dbReference type="GO" id="GO:0046933">
    <property type="term" value="F:proton-transporting ATP synthase activity, rotational mechanism"/>
    <property type="evidence" value="ECO:0007669"/>
    <property type="project" value="UniProtKB-UniRule"/>
</dbReference>
<evidence type="ECO:0000256" key="5">
    <source>
        <dbReference type="ARBA" id="ARBA00022781"/>
    </source>
</evidence>
<comment type="function">
    <text evidence="10 13">F(1)F(0) ATP synthase produces ATP from ADP in the presence of a proton or sodium gradient. F-type ATPases consist of two structural domains, F(1) containing the extramembraneous catalytic core and F(0) containing the membrane proton channel, linked together by a central stalk and a peripheral stalk. During catalysis, ATP synthesis in the catalytic domain of F(1) is coupled via a rotary mechanism of the central stalk subunits to proton translocation.</text>
</comment>
<dbReference type="InterPro" id="IPR050059">
    <property type="entry name" value="ATP_synthase_B_chain"/>
</dbReference>
<dbReference type="Pfam" id="PF00430">
    <property type="entry name" value="ATP-synt_B"/>
    <property type="match status" value="1"/>
</dbReference>
<evidence type="ECO:0000256" key="9">
    <source>
        <dbReference type="ARBA" id="ARBA00023310"/>
    </source>
</evidence>
<proteinExistence type="inferred from homology"/>
<comment type="similarity">
    <text evidence="1 13 14">Belongs to the ATPase B chain family.</text>
</comment>
<dbReference type="GO" id="GO:0012505">
    <property type="term" value="C:endomembrane system"/>
    <property type="evidence" value="ECO:0007669"/>
    <property type="project" value="UniProtKB-SubCell"/>
</dbReference>
<dbReference type="GO" id="GO:0045259">
    <property type="term" value="C:proton-transporting ATP synthase complex"/>
    <property type="evidence" value="ECO:0007669"/>
    <property type="project" value="UniProtKB-KW"/>
</dbReference>
<dbReference type="CDD" id="cd06503">
    <property type="entry name" value="ATP-synt_Fo_b"/>
    <property type="match status" value="1"/>
</dbReference>
<keyword evidence="7 13" id="KW-0406">Ion transport</keyword>
<gene>
    <name evidence="13" type="primary">atpF</name>
    <name evidence="16" type="ORF">H9894_09140</name>
</gene>
<reference evidence="16" key="1">
    <citation type="journal article" date="2021" name="PeerJ">
        <title>Extensive microbial diversity within the chicken gut microbiome revealed by metagenomics and culture.</title>
        <authorList>
            <person name="Gilroy R."/>
            <person name="Ravi A."/>
            <person name="Getino M."/>
            <person name="Pursley I."/>
            <person name="Horton D.L."/>
            <person name="Alikhan N.F."/>
            <person name="Baker D."/>
            <person name="Gharbi K."/>
            <person name="Hall N."/>
            <person name="Watson M."/>
            <person name="Adriaenssens E.M."/>
            <person name="Foster-Nyarko E."/>
            <person name="Jarju S."/>
            <person name="Secka A."/>
            <person name="Antonio M."/>
            <person name="Oren A."/>
            <person name="Chaudhuri R.R."/>
            <person name="La Ragione R."/>
            <person name="Hildebrand F."/>
            <person name="Pallen M.J."/>
        </authorList>
    </citation>
    <scope>NUCLEOTIDE SEQUENCE</scope>
    <source>
        <strain evidence="16">ChiHecec2B26-446</strain>
    </source>
</reference>
<evidence type="ECO:0000256" key="14">
    <source>
        <dbReference type="RuleBase" id="RU003848"/>
    </source>
</evidence>
<dbReference type="PANTHER" id="PTHR33445">
    <property type="entry name" value="ATP SYNTHASE SUBUNIT B', CHLOROPLASTIC"/>
    <property type="match status" value="1"/>
</dbReference>
<evidence type="ECO:0000256" key="2">
    <source>
        <dbReference type="ARBA" id="ARBA00022448"/>
    </source>
</evidence>
<comment type="subunit">
    <text evidence="13">F-type ATPases have 2 components, F(1) - the catalytic core - and F(0) - the membrane proton channel. F(1) has five subunits: alpha(3), beta(3), gamma(1), delta(1), epsilon(1). F(0) has three main subunits: a(1), b(2) and c(10-14). The alpha and beta chains form an alternating ring which encloses part of the gamma chain. F(1) is attached to F(0) by a central stalk formed by the gamma and epsilon chains, while a peripheral stalk is formed by the delta and b chains.</text>
</comment>
<evidence type="ECO:0000256" key="7">
    <source>
        <dbReference type="ARBA" id="ARBA00023065"/>
    </source>
</evidence>
<organism evidence="16 17">
    <name type="scientific">Candidatus Desulfovibrio intestinipullorum</name>
    <dbReference type="NCBI Taxonomy" id="2838536"/>
    <lineage>
        <taxon>Bacteria</taxon>
        <taxon>Pseudomonadati</taxon>
        <taxon>Thermodesulfobacteriota</taxon>
        <taxon>Desulfovibrionia</taxon>
        <taxon>Desulfovibrionales</taxon>
        <taxon>Desulfovibrionaceae</taxon>
        <taxon>Desulfovibrio</taxon>
    </lineage>
</organism>
<evidence type="ECO:0000256" key="4">
    <source>
        <dbReference type="ARBA" id="ARBA00022692"/>
    </source>
</evidence>
<keyword evidence="2 13" id="KW-0813">Transport</keyword>
<evidence type="ECO:0000256" key="10">
    <source>
        <dbReference type="ARBA" id="ARBA00025198"/>
    </source>
</evidence>
<dbReference type="Proteomes" id="UP000886752">
    <property type="component" value="Unassembled WGS sequence"/>
</dbReference>
<evidence type="ECO:0000256" key="11">
    <source>
        <dbReference type="ARBA" id="ARBA00025614"/>
    </source>
</evidence>
<dbReference type="GO" id="GO:0005886">
    <property type="term" value="C:plasma membrane"/>
    <property type="evidence" value="ECO:0007669"/>
    <property type="project" value="UniProtKB-SubCell"/>
</dbReference>
<evidence type="ECO:0000256" key="3">
    <source>
        <dbReference type="ARBA" id="ARBA00022547"/>
    </source>
</evidence>
<reference evidence="16" key="2">
    <citation type="submission" date="2021-04" db="EMBL/GenBank/DDBJ databases">
        <authorList>
            <person name="Gilroy R."/>
        </authorList>
    </citation>
    <scope>NUCLEOTIDE SEQUENCE</scope>
    <source>
        <strain evidence="16">ChiHecec2B26-446</strain>
    </source>
</reference>
<dbReference type="HAMAP" id="MF_01398">
    <property type="entry name" value="ATP_synth_b_bprime"/>
    <property type="match status" value="1"/>
</dbReference>
<feature type="transmembrane region" description="Helical" evidence="13">
    <location>
        <begin position="6"/>
        <end position="27"/>
    </location>
</feature>
<evidence type="ECO:0000313" key="17">
    <source>
        <dbReference type="Proteomes" id="UP000886752"/>
    </source>
</evidence>
<keyword evidence="5 13" id="KW-0375">Hydrogen ion transport</keyword>
<keyword evidence="6 13" id="KW-1133">Transmembrane helix</keyword>
<protein>
    <recommendedName>
        <fullName evidence="13">ATP synthase subunit b</fullName>
    </recommendedName>
    <alternativeName>
        <fullName evidence="13">ATP synthase F(0) sector subunit b</fullName>
    </alternativeName>
    <alternativeName>
        <fullName evidence="13">ATPase subunit I</fullName>
    </alternativeName>
    <alternativeName>
        <fullName evidence="13">F-type ATPase subunit b</fullName>
        <shortName evidence="13">F-ATPase subunit b</shortName>
    </alternativeName>
</protein>
<keyword evidence="4 13" id="KW-0812">Transmembrane</keyword>
<keyword evidence="3 13" id="KW-0138">CF(0)</keyword>
<accession>A0A9D1PX12</accession>
<feature type="coiled-coil region" evidence="15">
    <location>
        <begin position="52"/>
        <end position="131"/>
    </location>
</feature>
<evidence type="ECO:0000313" key="16">
    <source>
        <dbReference type="EMBL" id="HIW01332.1"/>
    </source>
</evidence>
<dbReference type="AlphaFoldDB" id="A0A9D1PX12"/>
<evidence type="ECO:0000256" key="15">
    <source>
        <dbReference type="SAM" id="Coils"/>
    </source>
</evidence>
<evidence type="ECO:0000256" key="12">
    <source>
        <dbReference type="ARBA" id="ARBA00037847"/>
    </source>
</evidence>
<comment type="function">
    <text evidence="11">Component of the F(0) channel, it forms part of the peripheral stalk, linking F(1) to F(0). The b'-subunit is a diverged and duplicated form of b found in plants and photosynthetic bacteria.</text>
</comment>
<sequence length="138" mass="15288">MLDLNITLLFQLVNFLITIVVLNYLLIKPIRKIISERKAMMANLSNDAEGFASKAQSSLDEYEAQLVKARQDAAANREDGRNAGLKEQQAVLDEAQKEAQGILGEARARLNAEAEESLKELRAKVDSFSQQLATRVLG</sequence>
<evidence type="ECO:0000256" key="8">
    <source>
        <dbReference type="ARBA" id="ARBA00023136"/>
    </source>
</evidence>
<keyword evidence="15" id="KW-0175">Coiled coil</keyword>
<evidence type="ECO:0000256" key="13">
    <source>
        <dbReference type="HAMAP-Rule" id="MF_01398"/>
    </source>
</evidence>
<dbReference type="PANTHER" id="PTHR33445:SF2">
    <property type="entry name" value="ATP SYNTHASE SUBUNIT B', CHLOROPLASTIC"/>
    <property type="match status" value="1"/>
</dbReference>